<reference evidence="1" key="1">
    <citation type="submission" date="2021-01" db="EMBL/GenBank/DDBJ databases">
        <title>Adiantum capillus-veneris genome.</title>
        <authorList>
            <person name="Fang Y."/>
            <person name="Liao Q."/>
        </authorList>
    </citation>
    <scope>NUCLEOTIDE SEQUENCE</scope>
    <source>
        <strain evidence="1">H3</strain>
        <tissue evidence="1">Leaf</tissue>
    </source>
</reference>
<keyword evidence="2" id="KW-1185">Reference proteome</keyword>
<name>A0A9D4U4Y5_ADICA</name>
<dbReference type="EMBL" id="JABFUD020000023">
    <property type="protein sequence ID" value="KAI5061671.1"/>
    <property type="molecule type" value="Genomic_DNA"/>
</dbReference>
<dbReference type="OrthoDB" id="1937859at2759"/>
<organism evidence="1 2">
    <name type="scientific">Adiantum capillus-veneris</name>
    <name type="common">Maidenhair fern</name>
    <dbReference type="NCBI Taxonomy" id="13818"/>
    <lineage>
        <taxon>Eukaryota</taxon>
        <taxon>Viridiplantae</taxon>
        <taxon>Streptophyta</taxon>
        <taxon>Embryophyta</taxon>
        <taxon>Tracheophyta</taxon>
        <taxon>Polypodiopsida</taxon>
        <taxon>Polypodiidae</taxon>
        <taxon>Polypodiales</taxon>
        <taxon>Pteridineae</taxon>
        <taxon>Pteridaceae</taxon>
        <taxon>Vittarioideae</taxon>
        <taxon>Adiantum</taxon>
    </lineage>
</organism>
<dbReference type="AlphaFoldDB" id="A0A9D4U4Y5"/>
<evidence type="ECO:0000313" key="2">
    <source>
        <dbReference type="Proteomes" id="UP000886520"/>
    </source>
</evidence>
<sequence length="106" mass="12117">MQDTTKCNLLWYAQNMFDAFGLQMPFLGLNLLHGAGKKTLEQESFALQVILAKGPNFDHGQNIRHILSRSKPAINFVRTRPLRFFCEHPHCMHTVLQTPQCIHSVA</sequence>
<accession>A0A9D4U4Y5</accession>
<evidence type="ECO:0000313" key="1">
    <source>
        <dbReference type="EMBL" id="KAI5061671.1"/>
    </source>
</evidence>
<proteinExistence type="predicted"/>
<dbReference type="Proteomes" id="UP000886520">
    <property type="component" value="Chromosome 23"/>
</dbReference>
<protein>
    <submittedName>
        <fullName evidence="1">Uncharacterized protein</fullName>
    </submittedName>
</protein>
<gene>
    <name evidence="1" type="ORF">GOP47_0024176</name>
</gene>
<comment type="caution">
    <text evidence="1">The sequence shown here is derived from an EMBL/GenBank/DDBJ whole genome shotgun (WGS) entry which is preliminary data.</text>
</comment>